<dbReference type="GO" id="GO:0005886">
    <property type="term" value="C:plasma membrane"/>
    <property type="evidence" value="ECO:0007669"/>
    <property type="project" value="TreeGrafter"/>
</dbReference>
<feature type="compositionally biased region" description="Low complexity" evidence="1">
    <location>
        <begin position="241"/>
        <end position="378"/>
    </location>
</feature>
<feature type="compositionally biased region" description="Low complexity" evidence="1">
    <location>
        <begin position="185"/>
        <end position="198"/>
    </location>
</feature>
<feature type="compositionally biased region" description="Polar residues" evidence="1">
    <location>
        <begin position="199"/>
        <end position="240"/>
    </location>
</feature>
<dbReference type="InterPro" id="IPR011050">
    <property type="entry name" value="Pectin_lyase_fold/virulence"/>
</dbReference>
<dbReference type="SUPFAM" id="SSF51126">
    <property type="entry name" value="Pectin lyase-like"/>
    <property type="match status" value="1"/>
</dbReference>
<evidence type="ECO:0000256" key="2">
    <source>
        <dbReference type="SAM" id="Phobius"/>
    </source>
</evidence>
<organism evidence="3 4">
    <name type="scientific">Scophthalmus maximus</name>
    <name type="common">Turbot</name>
    <name type="synonym">Psetta maxima</name>
    <dbReference type="NCBI Taxonomy" id="52904"/>
    <lineage>
        <taxon>Eukaryota</taxon>
        <taxon>Metazoa</taxon>
        <taxon>Chordata</taxon>
        <taxon>Craniata</taxon>
        <taxon>Vertebrata</taxon>
        <taxon>Euteleostomi</taxon>
        <taxon>Actinopterygii</taxon>
        <taxon>Neopterygii</taxon>
        <taxon>Teleostei</taxon>
        <taxon>Neoteleostei</taxon>
        <taxon>Acanthomorphata</taxon>
        <taxon>Carangaria</taxon>
        <taxon>Pleuronectiformes</taxon>
        <taxon>Pleuronectoidei</taxon>
        <taxon>Scophthalmidae</taxon>
        <taxon>Scophthalmus</taxon>
    </lineage>
</organism>
<dbReference type="GO" id="GO:0005770">
    <property type="term" value="C:late endosome"/>
    <property type="evidence" value="ECO:0007669"/>
    <property type="project" value="TreeGrafter"/>
</dbReference>
<evidence type="ECO:0000313" key="4">
    <source>
        <dbReference type="Proteomes" id="UP000438429"/>
    </source>
</evidence>
<dbReference type="GO" id="GO:0005769">
    <property type="term" value="C:early endosome"/>
    <property type="evidence" value="ECO:0007669"/>
    <property type="project" value="TreeGrafter"/>
</dbReference>
<evidence type="ECO:0008006" key="5">
    <source>
        <dbReference type="Google" id="ProtNLM"/>
    </source>
</evidence>
<dbReference type="InterPro" id="IPR031431">
    <property type="entry name" value="PARM1"/>
</dbReference>
<sequence length="449" mass="46836">MVMANGVNTCVNRHFVIFGSSVGNRLLHRPDTGRKVFTRTKKSSVDPQGHPERNMDVRAKQKKQFIPLLSRDISRATAKARGSVWKTMKFKHKMFKSNTLTVLGLLLSHAVTCNITATTIPTALLRTSTATSKSGTENSLSTQTAPSTTFATPTDYSNTSLLIDSTGATLFTSNKASTAVVLTSASGSTASSETTASEPQPTTDGSRVPTTDGNASSSTINVYTTNAPSTSHGTSTAPMHTSNTTGTSPETITGISTSTSSETTISNSISTSPETTTGISTSTSSETTISNSISTSPETTTGISTSTSSETTISNSISTSPETTTGISTSTSSETTISNSISTSPETTTGISTSTSSETTISNSISTSTSTTTTSTTTTIQTTTMDQEGHKSEALSSGAIAAIVCLFIVMVVVVLGGLYYYKIRRTSYGPLLDRDYGTLGNFSNPMYNP</sequence>
<feature type="region of interest" description="Disordered" evidence="1">
    <location>
        <begin position="128"/>
        <end position="151"/>
    </location>
</feature>
<feature type="transmembrane region" description="Helical" evidence="2">
    <location>
        <begin position="399"/>
        <end position="421"/>
    </location>
</feature>
<name>A0A6A4SAH9_SCOMX</name>
<dbReference type="AlphaFoldDB" id="A0A6A4SAH9"/>
<dbReference type="GO" id="GO:0005794">
    <property type="term" value="C:Golgi apparatus"/>
    <property type="evidence" value="ECO:0007669"/>
    <property type="project" value="TreeGrafter"/>
</dbReference>
<gene>
    <name evidence="3" type="ORF">F2P81_015798</name>
</gene>
<dbReference type="PANTHER" id="PTHR35453:SF1">
    <property type="entry name" value="PROSTATE ANDROGEN-REGULATED MUCIN-LIKE PROTEIN 1"/>
    <property type="match status" value="1"/>
</dbReference>
<protein>
    <recommendedName>
        <fullName evidence="5">Prostate androgen-regulated mucin-like protein 1</fullName>
    </recommendedName>
</protein>
<evidence type="ECO:0000313" key="3">
    <source>
        <dbReference type="EMBL" id="KAF0031243.1"/>
    </source>
</evidence>
<comment type="caution">
    <text evidence="3">The sequence shown here is derived from an EMBL/GenBank/DDBJ whole genome shotgun (WGS) entry which is preliminary data.</text>
</comment>
<dbReference type="EMBL" id="VEVO01000014">
    <property type="protein sequence ID" value="KAF0031243.1"/>
    <property type="molecule type" value="Genomic_DNA"/>
</dbReference>
<keyword evidence="2" id="KW-0472">Membrane</keyword>
<evidence type="ECO:0000256" key="1">
    <source>
        <dbReference type="SAM" id="MobiDB-lite"/>
    </source>
</evidence>
<dbReference type="PANTHER" id="PTHR35453">
    <property type="entry name" value="PROSTATE ANDROGEN-REGULATED MUCIN-LIKE PROTEIN 1"/>
    <property type="match status" value="1"/>
</dbReference>
<keyword evidence="2" id="KW-1133">Transmembrane helix</keyword>
<reference evidence="3 4" key="1">
    <citation type="submission" date="2019-06" db="EMBL/GenBank/DDBJ databases">
        <title>Draft genomes of female and male turbot (Scophthalmus maximus).</title>
        <authorList>
            <person name="Xu H."/>
            <person name="Xu X.-W."/>
            <person name="Shao C."/>
            <person name="Chen S."/>
        </authorList>
    </citation>
    <scope>NUCLEOTIDE SEQUENCE [LARGE SCALE GENOMIC DNA]</scope>
    <source>
        <strain evidence="3">Ysfricsl-2016a</strain>
        <tissue evidence="3">Blood</tissue>
    </source>
</reference>
<keyword evidence="2" id="KW-0812">Transmembrane</keyword>
<feature type="region of interest" description="Disordered" evidence="1">
    <location>
        <begin position="185"/>
        <end position="378"/>
    </location>
</feature>
<dbReference type="Proteomes" id="UP000438429">
    <property type="component" value="Unassembled WGS sequence"/>
</dbReference>
<dbReference type="Pfam" id="PF17061">
    <property type="entry name" value="PARM"/>
    <property type="match status" value="1"/>
</dbReference>
<proteinExistence type="predicted"/>
<accession>A0A6A4SAH9</accession>